<proteinExistence type="predicted"/>
<name>A0A059BF56_EUCGR</name>
<dbReference type="Gramene" id="KCW64679">
    <property type="protein sequence ID" value="KCW64679"/>
    <property type="gene ID" value="EUGRSUZ_G02265"/>
</dbReference>
<dbReference type="AlphaFoldDB" id="A0A059BF56"/>
<organism evidence="2">
    <name type="scientific">Eucalyptus grandis</name>
    <name type="common">Flooded gum</name>
    <dbReference type="NCBI Taxonomy" id="71139"/>
    <lineage>
        <taxon>Eukaryota</taxon>
        <taxon>Viridiplantae</taxon>
        <taxon>Streptophyta</taxon>
        <taxon>Embryophyta</taxon>
        <taxon>Tracheophyta</taxon>
        <taxon>Spermatophyta</taxon>
        <taxon>Magnoliopsida</taxon>
        <taxon>eudicotyledons</taxon>
        <taxon>Gunneridae</taxon>
        <taxon>Pentapetalae</taxon>
        <taxon>rosids</taxon>
        <taxon>malvids</taxon>
        <taxon>Myrtales</taxon>
        <taxon>Myrtaceae</taxon>
        <taxon>Myrtoideae</taxon>
        <taxon>Eucalypteae</taxon>
        <taxon>Eucalyptus</taxon>
    </lineage>
</organism>
<gene>
    <name evidence="2" type="ORF">EUGRSUZ_G02265</name>
</gene>
<accession>A0A059BF56</accession>
<feature type="region of interest" description="Disordered" evidence="1">
    <location>
        <begin position="1"/>
        <end position="27"/>
    </location>
</feature>
<evidence type="ECO:0000313" key="2">
    <source>
        <dbReference type="EMBL" id="KCW64679.1"/>
    </source>
</evidence>
<evidence type="ECO:0000256" key="1">
    <source>
        <dbReference type="SAM" id="MobiDB-lite"/>
    </source>
</evidence>
<dbReference type="EMBL" id="KK198759">
    <property type="protein sequence ID" value="KCW64679.1"/>
    <property type="molecule type" value="Genomic_DNA"/>
</dbReference>
<dbReference type="InParanoid" id="A0A059BF56"/>
<protein>
    <submittedName>
        <fullName evidence="2">Uncharacterized protein</fullName>
    </submittedName>
</protein>
<reference evidence="2" key="1">
    <citation type="submission" date="2013-07" db="EMBL/GenBank/DDBJ databases">
        <title>The genome of Eucalyptus grandis.</title>
        <authorList>
            <person name="Schmutz J."/>
            <person name="Hayes R."/>
            <person name="Myburg A."/>
            <person name="Tuskan G."/>
            <person name="Grattapaglia D."/>
            <person name="Rokhsar D.S."/>
        </authorList>
    </citation>
    <scope>NUCLEOTIDE SEQUENCE</scope>
    <source>
        <tissue evidence="2">Leaf extractions</tissue>
    </source>
</reference>
<sequence>MQNQENEENKRESKTVGKRTGKKNKEGEKGLRWILGMRWLISRSQIANRIGIRVLLPFSRCPSKSLSLDPRQLRFRSSLSHRKLKFFFSATFLSRAHFLHQSDGCTH</sequence>